<name>A0ABQ7BC06_BRACR</name>
<evidence type="ECO:0000313" key="1">
    <source>
        <dbReference type="EMBL" id="KAF3529675.1"/>
    </source>
</evidence>
<dbReference type="Gene3D" id="1.10.275.10">
    <property type="entry name" value="Fumarase/aspartase (N-terminal domain)"/>
    <property type="match status" value="1"/>
</dbReference>
<dbReference type="Proteomes" id="UP000266723">
    <property type="component" value="Unassembled WGS sequence"/>
</dbReference>
<proteinExistence type="predicted"/>
<accession>A0ABQ7BC06</accession>
<gene>
    <name evidence="1" type="ORF">DY000_02039839</name>
</gene>
<reference evidence="1 2" key="1">
    <citation type="journal article" date="2020" name="BMC Genomics">
        <title>Intraspecific diversification of the crop wild relative Brassica cretica Lam. using demographic model selection.</title>
        <authorList>
            <person name="Kioukis A."/>
            <person name="Michalopoulou V.A."/>
            <person name="Briers L."/>
            <person name="Pirintsos S."/>
            <person name="Studholme D.J."/>
            <person name="Pavlidis P."/>
            <person name="Sarris P.F."/>
        </authorList>
    </citation>
    <scope>NUCLEOTIDE SEQUENCE [LARGE SCALE GENOMIC DNA]</scope>
    <source>
        <strain evidence="2">cv. PFS-1207/04</strain>
    </source>
</reference>
<dbReference type="InterPro" id="IPR024083">
    <property type="entry name" value="Fumarase/histidase_N"/>
</dbReference>
<comment type="caution">
    <text evidence="1">The sequence shown here is derived from an EMBL/GenBank/DDBJ whole genome shotgun (WGS) entry which is preliminary data.</text>
</comment>
<evidence type="ECO:0000313" key="2">
    <source>
        <dbReference type="Proteomes" id="UP000266723"/>
    </source>
</evidence>
<sequence length="162" mass="18151">MSVGGVRKTDFKDKMLCLRPSYRFLPLMCQDQSVLRALGRVRHGWIVMIKLKRMKTYLDRETKAGKKDAEEPMAIYVASGQLSRGIAAATLRYATAMGSYPTSFREERDTFGPIQVRSNNPDAETLQNFEIGGDRERMPEPIVSAFDVLKKCAAIAAATEIN</sequence>
<dbReference type="EMBL" id="QGKV02001507">
    <property type="protein sequence ID" value="KAF3529675.1"/>
    <property type="molecule type" value="Genomic_DNA"/>
</dbReference>
<protein>
    <submittedName>
        <fullName evidence="1">Uncharacterized protein</fullName>
    </submittedName>
</protein>
<keyword evidence="2" id="KW-1185">Reference proteome</keyword>
<organism evidence="1 2">
    <name type="scientific">Brassica cretica</name>
    <name type="common">Mustard</name>
    <dbReference type="NCBI Taxonomy" id="69181"/>
    <lineage>
        <taxon>Eukaryota</taxon>
        <taxon>Viridiplantae</taxon>
        <taxon>Streptophyta</taxon>
        <taxon>Embryophyta</taxon>
        <taxon>Tracheophyta</taxon>
        <taxon>Spermatophyta</taxon>
        <taxon>Magnoliopsida</taxon>
        <taxon>eudicotyledons</taxon>
        <taxon>Gunneridae</taxon>
        <taxon>Pentapetalae</taxon>
        <taxon>rosids</taxon>
        <taxon>malvids</taxon>
        <taxon>Brassicales</taxon>
        <taxon>Brassicaceae</taxon>
        <taxon>Brassiceae</taxon>
        <taxon>Brassica</taxon>
    </lineage>
</organism>